<feature type="transmembrane region" description="Helical" evidence="1">
    <location>
        <begin position="15"/>
        <end position="38"/>
    </location>
</feature>
<accession>A0A3S5CSF5</accession>
<evidence type="ECO:0000256" key="1">
    <source>
        <dbReference type="SAM" id="Phobius"/>
    </source>
</evidence>
<gene>
    <name evidence="2" type="ORF">PXEA_LOCUS37763</name>
</gene>
<protein>
    <submittedName>
        <fullName evidence="2">Uncharacterized protein</fullName>
    </submittedName>
</protein>
<organism evidence="2 3">
    <name type="scientific">Protopolystoma xenopodis</name>
    <dbReference type="NCBI Taxonomy" id="117903"/>
    <lineage>
        <taxon>Eukaryota</taxon>
        <taxon>Metazoa</taxon>
        <taxon>Spiralia</taxon>
        <taxon>Lophotrochozoa</taxon>
        <taxon>Platyhelminthes</taxon>
        <taxon>Monogenea</taxon>
        <taxon>Polyopisthocotylea</taxon>
        <taxon>Polystomatidea</taxon>
        <taxon>Polystomatidae</taxon>
        <taxon>Protopolystoma</taxon>
    </lineage>
</organism>
<keyword evidence="3" id="KW-1185">Reference proteome</keyword>
<evidence type="ECO:0000313" key="2">
    <source>
        <dbReference type="EMBL" id="VEL44323.1"/>
    </source>
</evidence>
<comment type="caution">
    <text evidence="2">The sequence shown here is derived from an EMBL/GenBank/DDBJ whole genome shotgun (WGS) entry which is preliminary data.</text>
</comment>
<keyword evidence="1" id="KW-0812">Transmembrane</keyword>
<keyword evidence="1" id="KW-0472">Membrane</keyword>
<dbReference type="Proteomes" id="UP000784294">
    <property type="component" value="Unassembled WGS sequence"/>
</dbReference>
<dbReference type="EMBL" id="CAAALY010294791">
    <property type="protein sequence ID" value="VEL44323.1"/>
    <property type="molecule type" value="Genomic_DNA"/>
</dbReference>
<sequence>MGGRVEIQLATQTSYMFICILVCQMYLMAESVVPLLVYKPVAFIPGAHLKGTMVTNRPSHVQVVCIGSGSQLEKLFLQQETWRRDIGRLTLGPMGPFSHLTAHPTHKQPNIHKRTISPTLEYESTQASALVSTRQKGITNKMLLFKWTGTGL</sequence>
<proteinExistence type="predicted"/>
<dbReference type="AlphaFoldDB" id="A0A3S5CSF5"/>
<name>A0A3S5CSF5_9PLAT</name>
<evidence type="ECO:0000313" key="3">
    <source>
        <dbReference type="Proteomes" id="UP000784294"/>
    </source>
</evidence>
<keyword evidence="1" id="KW-1133">Transmembrane helix</keyword>
<reference evidence="2" key="1">
    <citation type="submission" date="2018-11" db="EMBL/GenBank/DDBJ databases">
        <authorList>
            <consortium name="Pathogen Informatics"/>
        </authorList>
    </citation>
    <scope>NUCLEOTIDE SEQUENCE</scope>
</reference>